<dbReference type="PANTHER" id="PTHR46797:SF1">
    <property type="entry name" value="METHYLPHOSPHONATE SYNTHASE"/>
    <property type="match status" value="1"/>
</dbReference>
<dbReference type="GO" id="GO:0003700">
    <property type="term" value="F:DNA-binding transcription factor activity"/>
    <property type="evidence" value="ECO:0007669"/>
    <property type="project" value="TreeGrafter"/>
</dbReference>
<keyword evidence="1" id="KW-0238">DNA-binding</keyword>
<dbReference type="Pfam" id="PF13560">
    <property type="entry name" value="HTH_31"/>
    <property type="match status" value="1"/>
</dbReference>
<dbReference type="AlphaFoldDB" id="A0A9X8QQP8"/>
<dbReference type="Gene3D" id="1.10.260.40">
    <property type="entry name" value="lambda repressor-like DNA-binding domains"/>
    <property type="match status" value="1"/>
</dbReference>
<dbReference type="CDD" id="cd00093">
    <property type="entry name" value="HTH_XRE"/>
    <property type="match status" value="1"/>
</dbReference>
<dbReference type="GO" id="GO:0005829">
    <property type="term" value="C:cytosol"/>
    <property type="evidence" value="ECO:0007669"/>
    <property type="project" value="TreeGrafter"/>
</dbReference>
<reference evidence="4" key="1">
    <citation type="submission" date="2016-11" db="EMBL/GenBank/DDBJ databases">
        <authorList>
            <person name="Jaros S."/>
            <person name="Januszkiewicz K."/>
            <person name="Wedrychowicz H."/>
        </authorList>
    </citation>
    <scope>NUCLEOTIDE SEQUENCE [LARGE SCALE GENOMIC DNA]</scope>
    <source>
        <strain evidence="4">CGMCC 4.3555</strain>
    </source>
</reference>
<evidence type="ECO:0000256" key="1">
    <source>
        <dbReference type="ARBA" id="ARBA00023125"/>
    </source>
</evidence>
<name>A0A9X8QQP8_9ACTN</name>
<evidence type="ECO:0000259" key="2">
    <source>
        <dbReference type="PROSITE" id="PS50943"/>
    </source>
</evidence>
<dbReference type="Proteomes" id="UP000184388">
    <property type="component" value="Unassembled WGS sequence"/>
</dbReference>
<dbReference type="EMBL" id="FRBK01000004">
    <property type="protein sequence ID" value="SHL40671.1"/>
    <property type="molecule type" value="Genomic_DNA"/>
</dbReference>
<evidence type="ECO:0000313" key="4">
    <source>
        <dbReference type="Proteomes" id="UP000184388"/>
    </source>
</evidence>
<accession>A0A9X8QQP8</accession>
<dbReference type="SUPFAM" id="SSF47413">
    <property type="entry name" value="lambda repressor-like DNA-binding domains"/>
    <property type="match status" value="1"/>
</dbReference>
<gene>
    <name evidence="3" type="ORF">SAMN05216268_104204</name>
</gene>
<dbReference type="PANTHER" id="PTHR46797">
    <property type="entry name" value="HTH-TYPE TRANSCRIPTIONAL REGULATOR"/>
    <property type="match status" value="1"/>
</dbReference>
<comment type="caution">
    <text evidence="3">The sequence shown here is derived from an EMBL/GenBank/DDBJ whole genome shotgun (WGS) entry which is preliminary data.</text>
</comment>
<sequence length="417" mass="46501">MREQPAFGRRLKALRAERGLSQSALAGEEISTGYLSRLESGARQPTDRVITYLARQLGVEPSAFEEAPHSGSLAQALSLAMSSDSDEATENLIAVLERADGEDAILRWQALWLASVHWRQRGERGEEQTCLEELVRIADEQALPELQCRARSHLARSLRSTGEVSRAISIAVDAHRLAKNARLSVSDTGGALLTLVSVEAEAGRLPDARAHADELAELMEGRSGVLAAEALWSVATVRFRQGDHEVAMTYLERAMQELESRVDLTLWLRLRLAAASLCLQITPPRTSRCREYLEAAAGALSLVGTPVLCQELLTLQTHLAFEEGRFAAARAAYDELSGHDLRLSYRDRIRLHILDCRLMLRERREEEAIRRLKELGEEARQESNIDLAAEIWRILAEALEDVHRDRPVRRGRSAAKK</sequence>
<dbReference type="PROSITE" id="PS50943">
    <property type="entry name" value="HTH_CROC1"/>
    <property type="match status" value="1"/>
</dbReference>
<organism evidence="3 4">
    <name type="scientific">Streptomyces yunnanensis</name>
    <dbReference type="NCBI Taxonomy" id="156453"/>
    <lineage>
        <taxon>Bacteria</taxon>
        <taxon>Bacillati</taxon>
        <taxon>Actinomycetota</taxon>
        <taxon>Actinomycetes</taxon>
        <taxon>Kitasatosporales</taxon>
        <taxon>Streptomycetaceae</taxon>
        <taxon>Streptomyces</taxon>
    </lineage>
</organism>
<dbReference type="SUPFAM" id="SSF48452">
    <property type="entry name" value="TPR-like"/>
    <property type="match status" value="1"/>
</dbReference>
<dbReference type="GO" id="GO:0003677">
    <property type="term" value="F:DNA binding"/>
    <property type="evidence" value="ECO:0007669"/>
    <property type="project" value="UniProtKB-KW"/>
</dbReference>
<dbReference type="SMART" id="SM00530">
    <property type="entry name" value="HTH_XRE"/>
    <property type="match status" value="1"/>
</dbReference>
<dbReference type="InterPro" id="IPR050807">
    <property type="entry name" value="TransReg_Diox_bact_type"/>
</dbReference>
<protein>
    <submittedName>
        <fullName evidence="3">Helix-turn-helix domain-containing protein</fullName>
    </submittedName>
</protein>
<dbReference type="InterPro" id="IPR011990">
    <property type="entry name" value="TPR-like_helical_dom_sf"/>
</dbReference>
<proteinExistence type="predicted"/>
<dbReference type="RefSeq" id="WP_073443917.1">
    <property type="nucleotide sequence ID" value="NZ_FRBK01000004.1"/>
</dbReference>
<dbReference type="Gene3D" id="1.25.40.10">
    <property type="entry name" value="Tetratricopeptide repeat domain"/>
    <property type="match status" value="1"/>
</dbReference>
<evidence type="ECO:0000313" key="3">
    <source>
        <dbReference type="EMBL" id="SHL40671.1"/>
    </source>
</evidence>
<dbReference type="InterPro" id="IPR010982">
    <property type="entry name" value="Lambda_DNA-bd_dom_sf"/>
</dbReference>
<feature type="domain" description="HTH cro/C1-type" evidence="2">
    <location>
        <begin position="11"/>
        <end position="64"/>
    </location>
</feature>
<dbReference type="InterPro" id="IPR001387">
    <property type="entry name" value="Cro/C1-type_HTH"/>
</dbReference>